<evidence type="ECO:0000256" key="1">
    <source>
        <dbReference type="SAM" id="Phobius"/>
    </source>
</evidence>
<proteinExistence type="predicted"/>
<comment type="caution">
    <text evidence="2">The sequence shown here is derived from an EMBL/GenBank/DDBJ whole genome shotgun (WGS) entry which is preliminary data.</text>
</comment>
<dbReference type="EMBL" id="JAUPFM010000001">
    <property type="protein sequence ID" value="KAK2862568.1"/>
    <property type="molecule type" value="Genomic_DNA"/>
</dbReference>
<accession>A0AA88P024</accession>
<keyword evidence="3" id="KW-1185">Reference proteome</keyword>
<keyword evidence="1" id="KW-0472">Membrane</keyword>
<sequence>MRIVKSELHKSFYPNTERGAFQALRVADATAPRDDLHSLQEEDALAAQGKSDGFKRARVDVFPKWLVVTLVAPLLLVFIF</sequence>
<organism evidence="2 3">
    <name type="scientific">Channa striata</name>
    <name type="common">Snakehead murrel</name>
    <name type="synonym">Ophicephalus striatus</name>
    <dbReference type="NCBI Taxonomy" id="64152"/>
    <lineage>
        <taxon>Eukaryota</taxon>
        <taxon>Metazoa</taxon>
        <taxon>Chordata</taxon>
        <taxon>Craniata</taxon>
        <taxon>Vertebrata</taxon>
        <taxon>Euteleostomi</taxon>
        <taxon>Actinopterygii</taxon>
        <taxon>Neopterygii</taxon>
        <taxon>Teleostei</taxon>
        <taxon>Neoteleostei</taxon>
        <taxon>Acanthomorphata</taxon>
        <taxon>Anabantaria</taxon>
        <taxon>Anabantiformes</taxon>
        <taxon>Channoidei</taxon>
        <taxon>Channidae</taxon>
        <taxon>Channa</taxon>
    </lineage>
</organism>
<feature type="transmembrane region" description="Helical" evidence="1">
    <location>
        <begin position="61"/>
        <end position="79"/>
    </location>
</feature>
<keyword evidence="1" id="KW-0812">Transmembrane</keyword>
<evidence type="ECO:0000313" key="3">
    <source>
        <dbReference type="Proteomes" id="UP001187415"/>
    </source>
</evidence>
<gene>
    <name evidence="2" type="ORF">Q5P01_002101</name>
</gene>
<reference evidence="2" key="1">
    <citation type="submission" date="2023-07" db="EMBL/GenBank/DDBJ databases">
        <title>Chromosome-level Genome Assembly of Striped Snakehead (Channa striata).</title>
        <authorList>
            <person name="Liu H."/>
        </authorList>
    </citation>
    <scope>NUCLEOTIDE SEQUENCE</scope>
    <source>
        <strain evidence="2">Gz</strain>
        <tissue evidence="2">Muscle</tissue>
    </source>
</reference>
<name>A0AA88P024_CHASR</name>
<protein>
    <submittedName>
        <fullName evidence="2">Uncharacterized protein</fullName>
    </submittedName>
</protein>
<keyword evidence="1" id="KW-1133">Transmembrane helix</keyword>
<evidence type="ECO:0000313" key="2">
    <source>
        <dbReference type="EMBL" id="KAK2862568.1"/>
    </source>
</evidence>
<dbReference type="Proteomes" id="UP001187415">
    <property type="component" value="Unassembled WGS sequence"/>
</dbReference>
<dbReference type="AlphaFoldDB" id="A0AA88P024"/>